<protein>
    <submittedName>
        <fullName evidence="5">Trypsin-like peptidase domain-containing protein</fullName>
    </submittedName>
</protein>
<feature type="region of interest" description="Disordered" evidence="3">
    <location>
        <begin position="439"/>
        <end position="478"/>
    </location>
</feature>
<dbReference type="InterPro" id="IPR051201">
    <property type="entry name" value="Chloro_Bact_Ser_Proteases"/>
</dbReference>
<dbReference type="EMBL" id="JARRAG010000002">
    <property type="protein sequence ID" value="MDG3007826.1"/>
    <property type="molecule type" value="Genomic_DNA"/>
</dbReference>
<feature type="compositionally biased region" description="Pro residues" evidence="3">
    <location>
        <begin position="490"/>
        <end position="502"/>
    </location>
</feature>
<dbReference type="InterPro" id="IPR041489">
    <property type="entry name" value="PDZ_6"/>
</dbReference>
<dbReference type="SUPFAM" id="SSF50156">
    <property type="entry name" value="PDZ domain-like"/>
    <property type="match status" value="1"/>
</dbReference>
<feature type="region of interest" description="Disordered" evidence="3">
    <location>
        <begin position="539"/>
        <end position="563"/>
    </location>
</feature>
<evidence type="ECO:0000259" key="4">
    <source>
        <dbReference type="PROSITE" id="PS50106"/>
    </source>
</evidence>
<feature type="compositionally biased region" description="Polar residues" evidence="3">
    <location>
        <begin position="440"/>
        <end position="451"/>
    </location>
</feature>
<keyword evidence="2" id="KW-0378">Hydrolase</keyword>
<dbReference type="Proteomes" id="UP001216907">
    <property type="component" value="Unassembled WGS sequence"/>
</dbReference>
<evidence type="ECO:0000256" key="3">
    <source>
        <dbReference type="SAM" id="MobiDB-lite"/>
    </source>
</evidence>
<evidence type="ECO:0000256" key="2">
    <source>
        <dbReference type="ARBA" id="ARBA00022801"/>
    </source>
</evidence>
<dbReference type="Gene3D" id="2.30.42.10">
    <property type="match status" value="1"/>
</dbReference>
<keyword evidence="6" id="KW-1185">Reference proteome</keyword>
<evidence type="ECO:0000313" key="6">
    <source>
        <dbReference type="Proteomes" id="UP001216907"/>
    </source>
</evidence>
<feature type="region of interest" description="Disordered" evidence="3">
    <location>
        <begin position="490"/>
        <end position="519"/>
    </location>
</feature>
<sequence length="563" mass="59051">MDTRDASVRNRLILWFASGLFFTALALAVTSRRPPAPATTGESKEHALFARWLKSSGALADGPKIAPATGGKSTSTDASGPPASSSPPTDPAAASGSSTRSLSSAEASAKSGVAFAGGRREREEEDDEALFAAMERLERRMAAGMSRARESVLALEYTAAGGPADARRAAVGVVVDGRRGDVLSVRIDRPPTPPGEPGGGPSPIVARDAFGRRHLARWVAADPETGLTLLEIPAGVLRSIRTAVEGPALGGQVFVVGNPFGLGHSVSRGQVSGLNRSLKLQDLQLNGLIQVQTPLFPGDSGAAVVNYRGQWLGLIRSGLAPPSQSEDKAPERGNDLGFAIPADDALWIASQLREQGRVDRAYMGVRLEPDPGDAAGPEGAALSDVLPDTPAARGGLQAGERIVSFDGRPTRSALDFTERLNRTPAEKFVRLEVVRGDGPQRQQRSVWIQTSRRPEVPRPATPPALATKAEKPATSPSPVVIPTSAVVAVPTPPAAQPAPAGRPEPKPVGDVVPPPRAEELQITLPRAVFDRIDQLERRLERLEHAPASASPPQPPAEPTPDAP</sequence>
<dbReference type="InterPro" id="IPR009003">
    <property type="entry name" value="Peptidase_S1_PA"/>
</dbReference>
<dbReference type="PRINTS" id="PR00834">
    <property type="entry name" value="PROTEASES2C"/>
</dbReference>
<dbReference type="Gene3D" id="2.40.10.120">
    <property type="match status" value="1"/>
</dbReference>
<dbReference type="Pfam" id="PF13365">
    <property type="entry name" value="Trypsin_2"/>
    <property type="match status" value="1"/>
</dbReference>
<dbReference type="InterPro" id="IPR036034">
    <property type="entry name" value="PDZ_sf"/>
</dbReference>
<evidence type="ECO:0000313" key="5">
    <source>
        <dbReference type="EMBL" id="MDG3007826.1"/>
    </source>
</evidence>
<dbReference type="SMART" id="SM00228">
    <property type="entry name" value="PDZ"/>
    <property type="match status" value="1"/>
</dbReference>
<dbReference type="PANTHER" id="PTHR43343:SF3">
    <property type="entry name" value="PROTEASE DO-LIKE 8, CHLOROPLASTIC"/>
    <property type="match status" value="1"/>
</dbReference>
<feature type="domain" description="PDZ" evidence="4">
    <location>
        <begin position="349"/>
        <end position="430"/>
    </location>
</feature>
<reference evidence="5 6" key="1">
    <citation type="submission" date="2023-03" db="EMBL/GenBank/DDBJ databases">
        <title>Paludisphaera mucosa sp. nov. a novel planctomycete from northern fen.</title>
        <authorList>
            <person name="Ivanova A."/>
        </authorList>
    </citation>
    <scope>NUCLEOTIDE SEQUENCE [LARGE SCALE GENOMIC DNA]</scope>
    <source>
        <strain evidence="5 6">Pla2</strain>
    </source>
</reference>
<dbReference type="SUPFAM" id="SSF50494">
    <property type="entry name" value="Trypsin-like serine proteases"/>
    <property type="match status" value="1"/>
</dbReference>
<evidence type="ECO:0000256" key="1">
    <source>
        <dbReference type="ARBA" id="ARBA00022670"/>
    </source>
</evidence>
<feature type="compositionally biased region" description="Low complexity" evidence="3">
    <location>
        <begin position="73"/>
        <end position="83"/>
    </location>
</feature>
<dbReference type="PANTHER" id="PTHR43343">
    <property type="entry name" value="PEPTIDASE S12"/>
    <property type="match status" value="1"/>
</dbReference>
<feature type="compositionally biased region" description="Low complexity" evidence="3">
    <location>
        <begin position="91"/>
        <end position="117"/>
    </location>
</feature>
<dbReference type="Pfam" id="PF17820">
    <property type="entry name" value="PDZ_6"/>
    <property type="match status" value="1"/>
</dbReference>
<proteinExistence type="predicted"/>
<keyword evidence="1" id="KW-0645">Protease</keyword>
<accession>A0ABT6FK04</accession>
<name>A0ABT6FK04_9BACT</name>
<dbReference type="InterPro" id="IPR001940">
    <property type="entry name" value="Peptidase_S1C"/>
</dbReference>
<comment type="caution">
    <text evidence="5">The sequence shown here is derived from an EMBL/GenBank/DDBJ whole genome shotgun (WGS) entry which is preliminary data.</text>
</comment>
<feature type="compositionally biased region" description="Pro residues" evidence="3">
    <location>
        <begin position="549"/>
        <end position="563"/>
    </location>
</feature>
<dbReference type="InterPro" id="IPR001478">
    <property type="entry name" value="PDZ"/>
</dbReference>
<organism evidence="5 6">
    <name type="scientific">Paludisphaera mucosa</name>
    <dbReference type="NCBI Taxonomy" id="3030827"/>
    <lineage>
        <taxon>Bacteria</taxon>
        <taxon>Pseudomonadati</taxon>
        <taxon>Planctomycetota</taxon>
        <taxon>Planctomycetia</taxon>
        <taxon>Isosphaerales</taxon>
        <taxon>Isosphaeraceae</taxon>
        <taxon>Paludisphaera</taxon>
    </lineage>
</organism>
<dbReference type="RefSeq" id="WP_277864098.1">
    <property type="nucleotide sequence ID" value="NZ_JARRAG010000002.1"/>
</dbReference>
<dbReference type="PROSITE" id="PS50106">
    <property type="entry name" value="PDZ"/>
    <property type="match status" value="1"/>
</dbReference>
<feature type="region of interest" description="Disordered" evidence="3">
    <location>
        <begin position="60"/>
        <end position="127"/>
    </location>
</feature>
<gene>
    <name evidence="5" type="ORF">PZE19_29025</name>
</gene>